<sequence length="318" mass="37064">MPLNGLKIMKIKLSKNATKRILFEHVYPENFNGDNDIDERSTHLNEENCHIYIKEKWFDGIYISHAKIQCDVSTEFLFESSQNHIGFLFCVQGEVNYFGEDREKLLSLKENQQFISAGKLSKAMLRIFGEVRYVFIQLTKSYYFKITNKEFDLGLPSFNEINISPEIALILNGLINHQYEGRIKRLFIESKIFEMIIHYIDKKDPSTLKSLKADDVKKILLAKKLVEQDLQYPSSLIELSRKVGINDYKLKKGFKEITGNTVFGYLYKLRMDRAHHLLSVEKKTVSEVSFLVGYKNAQHFIAAFKKHYNILPGSLKRN</sequence>
<evidence type="ECO:0000259" key="4">
    <source>
        <dbReference type="PROSITE" id="PS01124"/>
    </source>
</evidence>
<dbReference type="PROSITE" id="PS01124">
    <property type="entry name" value="HTH_ARAC_FAMILY_2"/>
    <property type="match status" value="1"/>
</dbReference>
<evidence type="ECO:0000256" key="3">
    <source>
        <dbReference type="ARBA" id="ARBA00023163"/>
    </source>
</evidence>
<reference evidence="6" key="1">
    <citation type="submission" date="2018-05" db="EMBL/GenBank/DDBJ databases">
        <title>Pedobacter paludis sp. nov., isolated from wetland soil.</title>
        <authorList>
            <person name="Zhang Y."/>
        </authorList>
    </citation>
    <scope>NUCLEOTIDE SEQUENCE [LARGE SCALE GENOMIC DNA]</scope>
    <source>
        <strain evidence="6">R-8</strain>
    </source>
</reference>
<keyword evidence="1" id="KW-0805">Transcription regulation</keyword>
<keyword evidence="2" id="KW-0238">DNA-binding</keyword>
<dbReference type="SUPFAM" id="SSF46689">
    <property type="entry name" value="Homeodomain-like"/>
    <property type="match status" value="1"/>
</dbReference>
<evidence type="ECO:0000256" key="1">
    <source>
        <dbReference type="ARBA" id="ARBA00023015"/>
    </source>
</evidence>
<evidence type="ECO:0000313" key="6">
    <source>
        <dbReference type="Proteomes" id="UP000245391"/>
    </source>
</evidence>
<dbReference type="PANTHER" id="PTHR47893">
    <property type="entry name" value="REGULATORY PROTEIN PCHR"/>
    <property type="match status" value="1"/>
</dbReference>
<keyword evidence="6" id="KW-1185">Reference proteome</keyword>
<keyword evidence="3" id="KW-0804">Transcription</keyword>
<comment type="caution">
    <text evidence="5">The sequence shown here is derived from an EMBL/GenBank/DDBJ whole genome shotgun (WGS) entry which is preliminary data.</text>
</comment>
<organism evidence="5 6">
    <name type="scientific">Pedobacter paludis</name>
    <dbReference type="NCBI Taxonomy" id="2203212"/>
    <lineage>
        <taxon>Bacteria</taxon>
        <taxon>Pseudomonadati</taxon>
        <taxon>Bacteroidota</taxon>
        <taxon>Sphingobacteriia</taxon>
        <taxon>Sphingobacteriales</taxon>
        <taxon>Sphingobacteriaceae</taxon>
        <taxon>Pedobacter</taxon>
    </lineage>
</organism>
<name>A0A317F682_9SPHI</name>
<proteinExistence type="predicted"/>
<dbReference type="InterPro" id="IPR009057">
    <property type="entry name" value="Homeodomain-like_sf"/>
</dbReference>
<protein>
    <recommendedName>
        <fullName evidence="4">HTH araC/xylS-type domain-containing protein</fullName>
    </recommendedName>
</protein>
<dbReference type="PANTHER" id="PTHR47893:SF1">
    <property type="entry name" value="REGULATORY PROTEIN PCHR"/>
    <property type="match status" value="1"/>
</dbReference>
<dbReference type="InterPro" id="IPR018062">
    <property type="entry name" value="HTH_AraC-typ_CS"/>
</dbReference>
<dbReference type="AlphaFoldDB" id="A0A317F682"/>
<dbReference type="PROSITE" id="PS00041">
    <property type="entry name" value="HTH_ARAC_FAMILY_1"/>
    <property type="match status" value="1"/>
</dbReference>
<dbReference type="EMBL" id="QGNY01000001">
    <property type="protein sequence ID" value="PWS33409.1"/>
    <property type="molecule type" value="Genomic_DNA"/>
</dbReference>
<dbReference type="GO" id="GO:0043565">
    <property type="term" value="F:sequence-specific DNA binding"/>
    <property type="evidence" value="ECO:0007669"/>
    <property type="project" value="InterPro"/>
</dbReference>
<dbReference type="Pfam" id="PF12833">
    <property type="entry name" value="HTH_18"/>
    <property type="match status" value="1"/>
</dbReference>
<evidence type="ECO:0000313" key="5">
    <source>
        <dbReference type="EMBL" id="PWS33409.1"/>
    </source>
</evidence>
<dbReference type="InterPro" id="IPR018060">
    <property type="entry name" value="HTH_AraC"/>
</dbReference>
<dbReference type="GO" id="GO:0003700">
    <property type="term" value="F:DNA-binding transcription factor activity"/>
    <property type="evidence" value="ECO:0007669"/>
    <property type="project" value="InterPro"/>
</dbReference>
<dbReference type="InterPro" id="IPR053142">
    <property type="entry name" value="PchR_regulatory_protein"/>
</dbReference>
<dbReference type="Gene3D" id="1.10.10.60">
    <property type="entry name" value="Homeodomain-like"/>
    <property type="match status" value="2"/>
</dbReference>
<evidence type="ECO:0000256" key="2">
    <source>
        <dbReference type="ARBA" id="ARBA00023125"/>
    </source>
</evidence>
<dbReference type="Proteomes" id="UP000245391">
    <property type="component" value="Unassembled WGS sequence"/>
</dbReference>
<gene>
    <name evidence="5" type="ORF">DF947_01940</name>
</gene>
<accession>A0A317F682</accession>
<dbReference type="SMART" id="SM00342">
    <property type="entry name" value="HTH_ARAC"/>
    <property type="match status" value="1"/>
</dbReference>
<feature type="domain" description="HTH araC/xylS-type" evidence="4">
    <location>
        <begin position="220"/>
        <end position="318"/>
    </location>
</feature>